<feature type="compositionally biased region" description="Basic and acidic residues" evidence="2">
    <location>
        <begin position="371"/>
        <end position="382"/>
    </location>
</feature>
<dbReference type="RefSeq" id="XP_018593145.2">
    <property type="nucleotide sequence ID" value="XM_018737629.2"/>
</dbReference>
<reference evidence="4 5" key="1">
    <citation type="submission" date="2019-04" db="EMBL/GenBank/DDBJ databases">
        <authorList>
            <consortium name="Wellcome Sanger Institute Data Sharing"/>
        </authorList>
    </citation>
    <scope>NUCLEOTIDE SEQUENCE [LARGE SCALE GENOMIC DNA]</scope>
</reference>
<feature type="region of interest" description="Disordered" evidence="2">
    <location>
        <begin position="332"/>
        <end position="618"/>
    </location>
</feature>
<dbReference type="GeneTree" id="ENSGT00530000063835"/>
<gene>
    <name evidence="4" type="primary">rbbp8l</name>
</gene>
<name>A0A8C9S697_SCLFO</name>
<dbReference type="InterPro" id="IPR019518">
    <property type="entry name" value="CtIP_N"/>
</dbReference>
<feature type="region of interest" description="Disordered" evidence="2">
    <location>
        <begin position="213"/>
        <end position="236"/>
    </location>
</feature>
<evidence type="ECO:0000259" key="3">
    <source>
        <dbReference type="Pfam" id="PF10482"/>
    </source>
</evidence>
<keyword evidence="1" id="KW-0175">Coiled coil</keyword>
<dbReference type="GeneID" id="108925580"/>
<dbReference type="OrthoDB" id="8809203at2759"/>
<feature type="compositionally biased region" description="Basic and acidic residues" evidence="2">
    <location>
        <begin position="393"/>
        <end position="402"/>
    </location>
</feature>
<evidence type="ECO:0000313" key="4">
    <source>
        <dbReference type="Ensembl" id="ENSSFOP00015026671.2"/>
    </source>
</evidence>
<dbReference type="Pfam" id="PF10482">
    <property type="entry name" value="CtIP_N"/>
    <property type="match status" value="1"/>
</dbReference>
<accession>A0A8C9S697</accession>
<evidence type="ECO:0000256" key="1">
    <source>
        <dbReference type="SAM" id="Coils"/>
    </source>
</evidence>
<dbReference type="GO" id="GO:0010792">
    <property type="term" value="P:DNA double-strand break processing involved in repair via single-strand annealing"/>
    <property type="evidence" value="ECO:0007669"/>
    <property type="project" value="TreeGrafter"/>
</dbReference>
<organism evidence="4 5">
    <name type="scientific">Scleropages formosus</name>
    <name type="common">Asian bonytongue</name>
    <name type="synonym">Osteoglossum formosum</name>
    <dbReference type="NCBI Taxonomy" id="113540"/>
    <lineage>
        <taxon>Eukaryota</taxon>
        <taxon>Metazoa</taxon>
        <taxon>Chordata</taxon>
        <taxon>Craniata</taxon>
        <taxon>Vertebrata</taxon>
        <taxon>Euteleostomi</taxon>
        <taxon>Actinopterygii</taxon>
        <taxon>Neopterygii</taxon>
        <taxon>Teleostei</taxon>
        <taxon>Osteoglossocephala</taxon>
        <taxon>Osteoglossomorpha</taxon>
        <taxon>Osteoglossiformes</taxon>
        <taxon>Osteoglossidae</taxon>
        <taxon>Scleropages</taxon>
    </lineage>
</organism>
<feature type="compositionally biased region" description="Polar residues" evidence="2">
    <location>
        <begin position="136"/>
        <end position="147"/>
    </location>
</feature>
<dbReference type="Proteomes" id="UP000694397">
    <property type="component" value="Chromosome 2"/>
</dbReference>
<feature type="coiled-coil region" evidence="1">
    <location>
        <begin position="14"/>
        <end position="70"/>
    </location>
</feature>
<feature type="compositionally biased region" description="Basic and acidic residues" evidence="2">
    <location>
        <begin position="493"/>
        <end position="525"/>
    </location>
</feature>
<dbReference type="PANTHER" id="PTHR15107">
    <property type="entry name" value="RETINOBLASTOMA BINDING PROTEIN 8"/>
    <property type="match status" value="1"/>
</dbReference>
<protein>
    <submittedName>
        <fullName evidence="4">Retinoblastoma binding protein 8-like</fullName>
    </submittedName>
</protein>
<feature type="compositionally biased region" description="Low complexity" evidence="2">
    <location>
        <begin position="461"/>
        <end position="480"/>
    </location>
</feature>
<dbReference type="Ensembl" id="ENSSFOT00015026970.2">
    <property type="protein sequence ID" value="ENSSFOP00015026671.2"/>
    <property type="gene ID" value="ENSSFOG00015017138.2"/>
</dbReference>
<dbReference type="PANTHER" id="PTHR15107:SF3">
    <property type="entry name" value="RBBP8 N-TERMINAL-LIKE PROTEIN"/>
    <property type="match status" value="1"/>
</dbReference>
<dbReference type="GO" id="GO:0003684">
    <property type="term" value="F:damaged DNA binding"/>
    <property type="evidence" value="ECO:0007669"/>
    <property type="project" value="TreeGrafter"/>
</dbReference>
<reference evidence="4" key="3">
    <citation type="submission" date="2025-09" db="UniProtKB">
        <authorList>
            <consortium name="Ensembl"/>
        </authorList>
    </citation>
    <scope>IDENTIFICATION</scope>
</reference>
<dbReference type="AlphaFoldDB" id="A0A8C9S697"/>
<keyword evidence="5" id="KW-1185">Reference proteome</keyword>
<reference evidence="4" key="2">
    <citation type="submission" date="2025-08" db="UniProtKB">
        <authorList>
            <consortium name="Ensembl"/>
        </authorList>
    </citation>
    <scope>IDENTIFICATION</scope>
</reference>
<evidence type="ECO:0000313" key="5">
    <source>
        <dbReference type="Proteomes" id="UP000694397"/>
    </source>
</evidence>
<evidence type="ECO:0000256" key="2">
    <source>
        <dbReference type="SAM" id="MobiDB-lite"/>
    </source>
</evidence>
<dbReference type="InterPro" id="IPR033316">
    <property type="entry name" value="RBBP8-like"/>
</dbReference>
<sequence>MAMDSFNELLHKLKVLHERELEGWQEKVLELTNQKCCSDTKRMEELFNKNQQLREQQRTLTENIKQLENRLRAGLCDRCTVTQDVAKRKQQEYESSQIQSLQHISVLVSEMNALKKENKRLQEEVKSLRGIIEGQNGHSSQVSTPESGTPPIPAGEATKNCAQTQSGQIPTLAAVKADPDPVPFLSAEEKPQECRKPPAWTGQEPYVSNKLQAKCPPVSPGQRADITAPRGSSGVKRTRSMEAMEQYHPHNSPISPLLLLKGFHVPVSSSPSSSSSPASPWDEKIGTHLIQSPVIYRPRPIKTTRLSLPYPIIDHQEWAALANYERKRLGKEQFPGEGLDGHPGNWGRKRSPEPLLSAVQPLGQVLPPGDTRWKERTKEKEAAPLLLKCGSRTTDKRSEKNSTDAAGEAPLDLSDPRRSQPSEQPKVRKPTPSLPEEDPEGAGGSDKVSAIKAPPQAQTLPPSCGSALSSPSAAPAQAFPPTSPSQGPLPHSGRKDHQKQEQEEESNGGKEEKNSQLSPKEEQKKVPVLTISLRPVVVLETMKEGIETQESSDQEMPAALRPESRVDGTLDEDCSSPDRGQNGRRTRRGPAFGRDVLLRRSPKDRRGKLTLSQGDMES</sequence>
<feature type="domain" description="DNA endonuclease Ctp1 N-terminal" evidence="3">
    <location>
        <begin position="6"/>
        <end position="126"/>
    </location>
</feature>
<feature type="coiled-coil region" evidence="1">
    <location>
        <begin position="104"/>
        <end position="131"/>
    </location>
</feature>
<feature type="region of interest" description="Disordered" evidence="2">
    <location>
        <begin position="133"/>
        <end position="166"/>
    </location>
</feature>
<proteinExistence type="predicted"/>